<feature type="compositionally biased region" description="Polar residues" evidence="2">
    <location>
        <begin position="269"/>
        <end position="278"/>
    </location>
</feature>
<gene>
    <name evidence="3" type="ORF">ACJ72_05667</name>
</gene>
<name>A0A1B7NTS3_9EURO</name>
<dbReference type="PANTHER" id="PTHR15243:SF0">
    <property type="entry name" value="SERINE_THREONINE-PROTEIN KINASE 19"/>
    <property type="match status" value="1"/>
</dbReference>
<feature type="region of interest" description="Disordered" evidence="2">
    <location>
        <begin position="1"/>
        <end position="66"/>
    </location>
</feature>
<evidence type="ECO:0000256" key="2">
    <source>
        <dbReference type="SAM" id="MobiDB-lite"/>
    </source>
</evidence>
<protein>
    <recommendedName>
        <fullName evidence="5">Serine-threonine protein kinase 19</fullName>
    </recommendedName>
</protein>
<evidence type="ECO:0008006" key="5">
    <source>
        <dbReference type="Google" id="ProtNLM"/>
    </source>
</evidence>
<evidence type="ECO:0000313" key="4">
    <source>
        <dbReference type="Proteomes" id="UP000091918"/>
    </source>
</evidence>
<organism evidence="3 4">
    <name type="scientific">Emergomyces africanus</name>
    <dbReference type="NCBI Taxonomy" id="1955775"/>
    <lineage>
        <taxon>Eukaryota</taxon>
        <taxon>Fungi</taxon>
        <taxon>Dikarya</taxon>
        <taxon>Ascomycota</taxon>
        <taxon>Pezizomycotina</taxon>
        <taxon>Eurotiomycetes</taxon>
        <taxon>Eurotiomycetidae</taxon>
        <taxon>Onygenales</taxon>
        <taxon>Ajellomycetaceae</taxon>
        <taxon>Emergomyces</taxon>
    </lineage>
</organism>
<feature type="region of interest" description="Disordered" evidence="2">
    <location>
        <begin position="257"/>
        <end position="278"/>
    </location>
</feature>
<dbReference type="Proteomes" id="UP000091918">
    <property type="component" value="Unassembled WGS sequence"/>
</dbReference>
<evidence type="ECO:0000313" key="3">
    <source>
        <dbReference type="EMBL" id="OAX80007.1"/>
    </source>
</evidence>
<sequence>MPLHFTAAQSSRIRKSSSTQPPKHQSPFARHSRGKPFRSPNAARSNDIGKPALDSGNESHRGYYQDSLLPDVGPSQYISETTIVNSVIQAIQYIRNTMFSELPDRAGMNSTRIAEVLNFRRALPPIVSVAHVHMLLNAPTKVEREIVDLVDSARVRRLFIPGRGLDSAGLGDCLVLVQDWEETVRGCSSINDNLKVESAKVGRIEKFLETLRKNTKSSAVTAGIFTPEESSSLIRAGFLVSPSSLAKQPSFDTSLASIPASARNHGPNAMSSGQETAASGQRKFSNTTLFLSIPNLGPYLRLLGAARAQIMATLKKSSSGEAPLNLLKDRWDGAVESDVYYNVAKRARGESSGVLPGKTKKWKELYGLNFRWALEEALGSGLIELFDTGSVGPGVRRV</sequence>
<proteinExistence type="inferred from homology"/>
<accession>A0A1B7NTS3</accession>
<reference evidence="3 4" key="1">
    <citation type="submission" date="2015-07" db="EMBL/GenBank/DDBJ databases">
        <title>Emmonsia species relationships and genome sequence.</title>
        <authorList>
            <person name="Cuomo C.A."/>
            <person name="Schwartz I.S."/>
            <person name="Kenyon C."/>
            <person name="de Hoog G.S."/>
            <person name="Govender N.P."/>
            <person name="Botha A."/>
            <person name="Moreno L."/>
            <person name="de Vries M."/>
            <person name="Munoz J.F."/>
            <person name="Stielow J.B."/>
        </authorList>
    </citation>
    <scope>NUCLEOTIDE SEQUENCE [LARGE SCALE GENOMIC DNA]</scope>
    <source>
        <strain evidence="3 4">CBS 136260</strain>
    </source>
</reference>
<comment type="caution">
    <text evidence="3">The sequence shown here is derived from an EMBL/GenBank/DDBJ whole genome shotgun (WGS) entry which is preliminary data.</text>
</comment>
<feature type="compositionally biased region" description="Polar residues" evidence="2">
    <location>
        <begin position="7"/>
        <end position="23"/>
    </location>
</feature>
<dbReference type="GO" id="GO:0046579">
    <property type="term" value="P:positive regulation of Ras protein signal transduction"/>
    <property type="evidence" value="ECO:0007669"/>
    <property type="project" value="TreeGrafter"/>
</dbReference>
<keyword evidence="4" id="KW-1185">Reference proteome</keyword>
<comment type="similarity">
    <text evidence="1">Belongs to the STK19 family.</text>
</comment>
<dbReference type="InterPro" id="IPR018865">
    <property type="entry name" value="STK19-like"/>
</dbReference>
<evidence type="ECO:0000256" key="1">
    <source>
        <dbReference type="ARBA" id="ARBA00093458"/>
    </source>
</evidence>
<dbReference type="AlphaFoldDB" id="A0A1B7NTS3"/>
<dbReference type="Pfam" id="PF10494">
    <property type="entry name" value="Stk19"/>
    <property type="match status" value="1"/>
</dbReference>
<dbReference type="PANTHER" id="PTHR15243">
    <property type="entry name" value="SERINE/THREONINE-PROTEIN KINASE 19"/>
    <property type="match status" value="1"/>
</dbReference>
<dbReference type="OrthoDB" id="3980126at2759"/>
<dbReference type="EMBL" id="LGUA01000822">
    <property type="protein sequence ID" value="OAX80007.1"/>
    <property type="molecule type" value="Genomic_DNA"/>
</dbReference>